<sequence length="59" mass="6997">MENASSTRKCLLLQKNKHFSTFPSTSSVLERFAGRMRYHHDHCFDLSRMSFQQHLRPIS</sequence>
<dbReference type="Proteomes" id="UP001417504">
    <property type="component" value="Unassembled WGS sequence"/>
</dbReference>
<organism evidence="1 2">
    <name type="scientific">Stephania japonica</name>
    <dbReference type="NCBI Taxonomy" id="461633"/>
    <lineage>
        <taxon>Eukaryota</taxon>
        <taxon>Viridiplantae</taxon>
        <taxon>Streptophyta</taxon>
        <taxon>Embryophyta</taxon>
        <taxon>Tracheophyta</taxon>
        <taxon>Spermatophyta</taxon>
        <taxon>Magnoliopsida</taxon>
        <taxon>Ranunculales</taxon>
        <taxon>Menispermaceae</taxon>
        <taxon>Menispermoideae</taxon>
        <taxon>Cissampelideae</taxon>
        <taxon>Stephania</taxon>
    </lineage>
</organism>
<name>A0AAP0IZQ8_9MAGN</name>
<dbReference type="AlphaFoldDB" id="A0AAP0IZQ8"/>
<protein>
    <submittedName>
        <fullName evidence="1">Uncharacterized protein</fullName>
    </submittedName>
</protein>
<accession>A0AAP0IZQ8</accession>
<dbReference type="EMBL" id="JBBNAE010000005">
    <property type="protein sequence ID" value="KAK9123767.1"/>
    <property type="molecule type" value="Genomic_DNA"/>
</dbReference>
<keyword evidence="2" id="KW-1185">Reference proteome</keyword>
<gene>
    <name evidence="1" type="ORF">Sjap_013369</name>
</gene>
<comment type="caution">
    <text evidence="1">The sequence shown here is derived from an EMBL/GenBank/DDBJ whole genome shotgun (WGS) entry which is preliminary data.</text>
</comment>
<reference evidence="1 2" key="1">
    <citation type="submission" date="2024-01" db="EMBL/GenBank/DDBJ databases">
        <title>Genome assemblies of Stephania.</title>
        <authorList>
            <person name="Yang L."/>
        </authorList>
    </citation>
    <scope>NUCLEOTIDE SEQUENCE [LARGE SCALE GENOMIC DNA]</scope>
    <source>
        <strain evidence="1">QJT</strain>
        <tissue evidence="1">Leaf</tissue>
    </source>
</reference>
<proteinExistence type="predicted"/>
<evidence type="ECO:0000313" key="1">
    <source>
        <dbReference type="EMBL" id="KAK9123767.1"/>
    </source>
</evidence>
<evidence type="ECO:0000313" key="2">
    <source>
        <dbReference type="Proteomes" id="UP001417504"/>
    </source>
</evidence>